<name>A0A154W6G2_9PROT</name>
<accession>A0A154W6G2</accession>
<evidence type="ECO:0000313" key="2">
    <source>
        <dbReference type="Proteomes" id="UP000076400"/>
    </source>
</evidence>
<dbReference type="AlphaFoldDB" id="A0A154W6G2"/>
<dbReference type="SUPFAM" id="SSF56300">
    <property type="entry name" value="Metallo-dependent phosphatases"/>
    <property type="match status" value="1"/>
</dbReference>
<comment type="caution">
    <text evidence="1">The sequence shown here is derived from an EMBL/GenBank/DDBJ whole genome shotgun (WGS) entry which is preliminary data.</text>
</comment>
<evidence type="ECO:0000313" key="1">
    <source>
        <dbReference type="EMBL" id="KZD09084.1"/>
    </source>
</evidence>
<organism evidence="1 2">
    <name type="scientific">Oceanibaculum pacificum</name>
    <dbReference type="NCBI Taxonomy" id="580166"/>
    <lineage>
        <taxon>Bacteria</taxon>
        <taxon>Pseudomonadati</taxon>
        <taxon>Pseudomonadota</taxon>
        <taxon>Alphaproteobacteria</taxon>
        <taxon>Rhodospirillales</taxon>
        <taxon>Oceanibaculaceae</taxon>
        <taxon>Oceanibaculum</taxon>
    </lineage>
</organism>
<dbReference type="Gene3D" id="3.60.21.10">
    <property type="match status" value="1"/>
</dbReference>
<dbReference type="Proteomes" id="UP000076400">
    <property type="component" value="Unassembled WGS sequence"/>
</dbReference>
<dbReference type="STRING" id="580166.AUP43_07730"/>
<gene>
    <name evidence="1" type="ORF">AUP43_07730</name>
</gene>
<reference evidence="1 2" key="1">
    <citation type="submission" date="2015-12" db="EMBL/GenBank/DDBJ databases">
        <title>Genome sequence of Oceanibaculum pacificum MCCC 1A02656.</title>
        <authorList>
            <person name="Lu L."/>
            <person name="Lai Q."/>
            <person name="Shao Z."/>
            <person name="Qian P."/>
        </authorList>
    </citation>
    <scope>NUCLEOTIDE SEQUENCE [LARGE SCALE GENOMIC DNA]</scope>
    <source>
        <strain evidence="1 2">MCCC 1A02656</strain>
    </source>
</reference>
<dbReference type="InterPro" id="IPR029052">
    <property type="entry name" value="Metallo-depent_PP-like"/>
</dbReference>
<protein>
    <submittedName>
        <fullName evidence="1">Uncharacterized protein</fullName>
    </submittedName>
</protein>
<dbReference type="EMBL" id="LPXN01000100">
    <property type="protein sequence ID" value="KZD09084.1"/>
    <property type="molecule type" value="Genomic_DNA"/>
</dbReference>
<keyword evidence="2" id="KW-1185">Reference proteome</keyword>
<proteinExistence type="predicted"/>
<sequence length="272" mass="29233">MAPAAMSDDREKFAVLRAGTRFWAVAAIHGEAERLMRLHDLLAPRLVDGDRLVYLGNLIGHGTRIAETMDELLRFRIGFLARPRVFAADVAYLRGNQEEMWDKLLQLQFAPSPPEVLGWMLRQGLEGTLAAYGSSTAEAMGVARQGAVAISRWTGQLRARMQAHGGHARLLSGLKRAAYSEAGGLLFVNAGIDPARPLTAQSDSFWWGGGSFGRIASPYAGFTRVVRGFDPSHGGAAEGEFTATIDAGCGFGGPLAAACFDEQGALLDWIEA</sequence>